<dbReference type="InterPro" id="IPR000182">
    <property type="entry name" value="GNAT_dom"/>
</dbReference>
<evidence type="ECO:0000313" key="3">
    <source>
        <dbReference type="Proteomes" id="UP001165089"/>
    </source>
</evidence>
<dbReference type="CDD" id="cd04301">
    <property type="entry name" value="NAT_SF"/>
    <property type="match status" value="1"/>
</dbReference>
<keyword evidence="3" id="KW-1185">Reference proteome</keyword>
<dbReference type="PANTHER" id="PTHR12475">
    <property type="match status" value="1"/>
</dbReference>
<dbReference type="Pfam" id="PF13279">
    <property type="entry name" value="4HBT_2"/>
    <property type="match status" value="1"/>
</dbReference>
<dbReference type="InterPro" id="IPR051490">
    <property type="entry name" value="THEM6_lcsJ_thioesterase"/>
</dbReference>
<dbReference type="CDD" id="cd00586">
    <property type="entry name" value="4HBT"/>
    <property type="match status" value="1"/>
</dbReference>
<protein>
    <recommendedName>
        <fullName evidence="1">N-acetyltransferase domain-containing protein</fullName>
    </recommendedName>
</protein>
<dbReference type="SUPFAM" id="SSF55729">
    <property type="entry name" value="Acyl-CoA N-acyltransferases (Nat)"/>
    <property type="match status" value="1"/>
</dbReference>
<dbReference type="PROSITE" id="PS51186">
    <property type="entry name" value="GNAT"/>
    <property type="match status" value="1"/>
</dbReference>
<dbReference type="Gene3D" id="3.40.630.30">
    <property type="match status" value="1"/>
</dbReference>
<reference evidence="2 3" key="1">
    <citation type="journal article" date="2023" name="Antonie Van Leeuwenhoek">
        <title>Mesoterricola silvestris gen. nov., sp. nov., Mesoterricola sediminis sp. nov., Geothrix oryzae sp. nov., Geothrix edaphica sp. nov., Geothrix rubra sp. nov., and Geothrix limicola sp. nov., six novel members of Acidobacteriota isolated from soils.</title>
        <authorList>
            <person name="Itoh H."/>
            <person name="Sugisawa Y."/>
            <person name="Mise K."/>
            <person name="Xu Z."/>
            <person name="Kuniyasu M."/>
            <person name="Ushijima N."/>
            <person name="Kawano K."/>
            <person name="Kobayashi E."/>
            <person name="Shiratori Y."/>
            <person name="Masuda Y."/>
            <person name="Senoo K."/>
        </authorList>
    </citation>
    <scope>NUCLEOTIDE SEQUENCE [LARGE SCALE GENOMIC DNA]</scope>
    <source>
        <strain evidence="2 3">Red803</strain>
    </source>
</reference>
<dbReference type="InterPro" id="IPR029069">
    <property type="entry name" value="HotDog_dom_sf"/>
</dbReference>
<dbReference type="PANTHER" id="PTHR12475:SF4">
    <property type="entry name" value="PROTEIN THEM6"/>
    <property type="match status" value="1"/>
</dbReference>
<dbReference type="Pfam" id="PF00583">
    <property type="entry name" value="Acetyltransf_1"/>
    <property type="match status" value="1"/>
</dbReference>
<dbReference type="RefSeq" id="WP_285727644.1">
    <property type="nucleotide sequence ID" value="NZ_BSDD01000007.1"/>
</dbReference>
<sequence>MTLLARLLWKGLTLKGRPPLDPLGTSVLRFRVWPNDLDVNLHMNNGRFLSVMDLGRFDLSFRTGLGRAMLRNRWKPLVGGLTMRYRRSLAPFAGYELHTRLLGWDGKWFFLEQRFLQEGELAAEGVVRALFRGREGNVPTAEVLQPLGHEAPSPHLPESVRRWAEGLDNAAPPEVPREFPVLPPVPGGYRISLDAREFQFDVIHRYLAQSYWSPGIPREVVEQAARHSLCVGVFGPGGTQVGYARMATDRTTFAYLADVFVLEEHRGRGLSVAMIRALMNHPEVRGMRRLLLATRDAHGLYAKLGWTPVTDPTPFMQVHRRDLYRQLPAEG</sequence>
<dbReference type="EMBL" id="BSDD01000007">
    <property type="protein sequence ID" value="GLH71384.1"/>
    <property type="molecule type" value="Genomic_DNA"/>
</dbReference>
<comment type="caution">
    <text evidence="2">The sequence shown here is derived from an EMBL/GenBank/DDBJ whole genome shotgun (WGS) entry which is preliminary data.</text>
</comment>
<feature type="domain" description="N-acetyltransferase" evidence="1">
    <location>
        <begin position="190"/>
        <end position="330"/>
    </location>
</feature>
<name>A0ABQ5QBG4_9BACT</name>
<proteinExistence type="predicted"/>
<dbReference type="SUPFAM" id="SSF54637">
    <property type="entry name" value="Thioesterase/thiol ester dehydrase-isomerase"/>
    <property type="match status" value="1"/>
</dbReference>
<gene>
    <name evidence="2" type="ORF">GETHPA_29180</name>
</gene>
<dbReference type="Proteomes" id="UP001165089">
    <property type="component" value="Unassembled WGS sequence"/>
</dbReference>
<dbReference type="Gene3D" id="3.10.129.10">
    <property type="entry name" value="Hotdog Thioesterase"/>
    <property type="match status" value="1"/>
</dbReference>
<evidence type="ECO:0000259" key="1">
    <source>
        <dbReference type="PROSITE" id="PS51186"/>
    </source>
</evidence>
<organism evidence="2 3">
    <name type="scientific">Geothrix rubra</name>
    <dbReference type="NCBI Taxonomy" id="2927977"/>
    <lineage>
        <taxon>Bacteria</taxon>
        <taxon>Pseudomonadati</taxon>
        <taxon>Acidobacteriota</taxon>
        <taxon>Holophagae</taxon>
        <taxon>Holophagales</taxon>
        <taxon>Holophagaceae</taxon>
        <taxon>Geothrix</taxon>
    </lineage>
</organism>
<evidence type="ECO:0000313" key="2">
    <source>
        <dbReference type="EMBL" id="GLH71384.1"/>
    </source>
</evidence>
<accession>A0ABQ5QBG4</accession>
<dbReference type="InterPro" id="IPR016181">
    <property type="entry name" value="Acyl_CoA_acyltransferase"/>
</dbReference>